<protein>
    <recommendedName>
        <fullName evidence="6">Glycolate oxidase iron-sulfur subunit</fullName>
        <ecNumber evidence="6">1.1.99.14</ecNumber>
    </recommendedName>
</protein>
<evidence type="ECO:0000256" key="4">
    <source>
        <dbReference type="ARBA" id="ARBA00023004"/>
    </source>
</evidence>
<gene>
    <name evidence="8" type="ORF">A9404_10845</name>
</gene>
<dbReference type="PROSITE" id="PS00198">
    <property type="entry name" value="4FE4S_FER_1"/>
    <property type="match status" value="1"/>
</dbReference>
<dbReference type="InterPro" id="IPR017896">
    <property type="entry name" value="4Fe4S_Fe-S-bd"/>
</dbReference>
<evidence type="ECO:0000256" key="3">
    <source>
        <dbReference type="ARBA" id="ARBA00022737"/>
    </source>
</evidence>
<keyword evidence="4 6" id="KW-0408">Iron</keyword>
<keyword evidence="6" id="KW-0249">Electron transport</keyword>
<evidence type="ECO:0000256" key="2">
    <source>
        <dbReference type="ARBA" id="ARBA00022723"/>
    </source>
</evidence>
<evidence type="ECO:0000313" key="8">
    <source>
        <dbReference type="EMBL" id="ANJ67809.1"/>
    </source>
</evidence>
<comment type="catalytic activity">
    <reaction evidence="6">
        <text>(R)-lactate + A = pyruvate + AH2</text>
        <dbReference type="Rhea" id="RHEA:15089"/>
        <dbReference type="ChEBI" id="CHEBI:13193"/>
        <dbReference type="ChEBI" id="CHEBI:15361"/>
        <dbReference type="ChEBI" id="CHEBI:16004"/>
        <dbReference type="ChEBI" id="CHEBI:17499"/>
    </reaction>
</comment>
<dbReference type="SUPFAM" id="SSF46548">
    <property type="entry name" value="alpha-helical ferredoxin"/>
    <property type="match status" value="1"/>
</dbReference>
<keyword evidence="9" id="KW-1185">Reference proteome</keyword>
<dbReference type="InterPro" id="IPR009051">
    <property type="entry name" value="Helical_ferredxn"/>
</dbReference>
<dbReference type="Proteomes" id="UP000078596">
    <property type="component" value="Chromosome"/>
</dbReference>
<dbReference type="Pfam" id="PF13183">
    <property type="entry name" value="Fer4_8"/>
    <property type="match status" value="1"/>
</dbReference>
<accession>A0A191ZIV0</accession>
<keyword evidence="6" id="KW-0813">Transport</keyword>
<proteinExistence type="predicted"/>
<keyword evidence="3" id="KW-0677">Repeat</keyword>
<dbReference type="Gene3D" id="1.10.1060.10">
    <property type="entry name" value="Alpha-helical ferredoxin"/>
    <property type="match status" value="1"/>
</dbReference>
<dbReference type="PANTHER" id="PTHR32479">
    <property type="entry name" value="GLYCOLATE OXIDASE IRON-SULFUR SUBUNIT"/>
    <property type="match status" value="1"/>
</dbReference>
<dbReference type="STRING" id="1860122.A9404_10845"/>
<keyword evidence="5 6" id="KW-0411">Iron-sulfur</keyword>
<reference evidence="8 9" key="1">
    <citation type="submission" date="2016-06" db="EMBL/GenBank/DDBJ databases">
        <title>Insight into the functional genes involving in sulfur oxidation in Pearl River water.</title>
        <authorList>
            <person name="Luo J."/>
            <person name="Tan X."/>
            <person name="Lin W."/>
        </authorList>
    </citation>
    <scope>NUCLEOTIDE SEQUENCE [LARGE SCALE GENOMIC DNA]</scope>
    <source>
        <strain evidence="8 9">LS2</strain>
    </source>
</reference>
<dbReference type="PIRSF" id="PIRSF000139">
    <property type="entry name" value="Glc_ox_4Fe-4S"/>
    <property type="match status" value="1"/>
</dbReference>
<dbReference type="InterPro" id="IPR017900">
    <property type="entry name" value="4Fe4S_Fe_S_CS"/>
</dbReference>
<evidence type="ECO:0000256" key="6">
    <source>
        <dbReference type="PIRNR" id="PIRNR000139"/>
    </source>
</evidence>
<evidence type="ECO:0000256" key="5">
    <source>
        <dbReference type="ARBA" id="ARBA00023014"/>
    </source>
</evidence>
<comment type="function">
    <text evidence="6">Component of a complex that catalyzes the oxidation of glycolate to glyoxylate.</text>
</comment>
<name>A0A191ZIV0_9GAMM</name>
<dbReference type="EMBL" id="CP016027">
    <property type="protein sequence ID" value="ANJ67809.1"/>
    <property type="molecule type" value="Genomic_DNA"/>
</dbReference>
<sequence length="404" mass="43214">MCGICVPHCPTFGLTQNEADGPRGRISLALGLSSGQLAADATVVDHLDRCLSCLACESVCPSRVAYGSLMDHLRTALAAGDFTADMTTQRTPDTTTVDEAALPKAARRIWTALRNRVLSRRRMMGRLGSLLRILQRLGLGGALRTLGGPWGRALPRQLPKRFHPAAHRPATHKTNETGRSARRVGLFIGCTGEALNSDAVRAGIRVLQALGHIVEIPEGQACCGAMHQHGGDLATATRLRAENRQVFSDPDLTAIVVIGTACTAELQREPQAAPVVEITDYLANLPDADWPPLNPLAIRAGIHLPCSQTRVLKQPGSTERLLRRIPDLTPVPLATNDRCCGAAGMHVLMYPDQAEALRAPKLEEIERLKPDCVVSANIGCATHLAAGLGVAVRHPVELIARALA</sequence>
<dbReference type="EC" id="1.1.99.14" evidence="6"/>
<evidence type="ECO:0000256" key="1">
    <source>
        <dbReference type="ARBA" id="ARBA00022485"/>
    </source>
</evidence>
<keyword evidence="2 6" id="KW-0479">Metal-binding</keyword>
<evidence type="ECO:0000313" key="9">
    <source>
        <dbReference type="Proteomes" id="UP000078596"/>
    </source>
</evidence>
<dbReference type="KEGG" id="haz:A9404_10845"/>
<comment type="cofactor">
    <cofactor evidence="6">
        <name>[4Fe-4S] cluster</name>
        <dbReference type="ChEBI" id="CHEBI:49883"/>
    </cofactor>
    <text evidence="6">Binds 2 [4Fe-4S] clusters.</text>
</comment>
<dbReference type="InterPro" id="IPR012257">
    <property type="entry name" value="Glc_ox_4Fe-4S"/>
</dbReference>
<dbReference type="InterPro" id="IPR004017">
    <property type="entry name" value="Cys_rich_dom"/>
</dbReference>
<evidence type="ECO:0000259" key="7">
    <source>
        <dbReference type="PROSITE" id="PS51379"/>
    </source>
</evidence>
<dbReference type="GO" id="GO:0046872">
    <property type="term" value="F:metal ion binding"/>
    <property type="evidence" value="ECO:0007669"/>
    <property type="project" value="UniProtKB-UniRule"/>
</dbReference>
<comment type="catalytic activity">
    <reaction evidence="6">
        <text>glycolate + A = glyoxylate + AH2</text>
        <dbReference type="Rhea" id="RHEA:21264"/>
        <dbReference type="ChEBI" id="CHEBI:13193"/>
        <dbReference type="ChEBI" id="CHEBI:17499"/>
        <dbReference type="ChEBI" id="CHEBI:29805"/>
        <dbReference type="ChEBI" id="CHEBI:36655"/>
        <dbReference type="EC" id="1.1.99.14"/>
    </reaction>
</comment>
<dbReference type="GO" id="GO:0019154">
    <property type="term" value="F:glycolate dehydrogenase activity"/>
    <property type="evidence" value="ECO:0007669"/>
    <property type="project" value="UniProtKB-EC"/>
</dbReference>
<dbReference type="PROSITE" id="PS51379">
    <property type="entry name" value="4FE4S_FER_2"/>
    <property type="match status" value="1"/>
</dbReference>
<dbReference type="Pfam" id="PF02754">
    <property type="entry name" value="CCG"/>
    <property type="match status" value="2"/>
</dbReference>
<dbReference type="AlphaFoldDB" id="A0A191ZIV0"/>
<dbReference type="PANTHER" id="PTHR32479:SF17">
    <property type="entry name" value="GLYCOLATE OXIDASE IRON-SULFUR SUBUNIT"/>
    <property type="match status" value="1"/>
</dbReference>
<organism evidence="8 9">
    <name type="scientific">Halothiobacillus diazotrophicus</name>
    <dbReference type="NCBI Taxonomy" id="1860122"/>
    <lineage>
        <taxon>Bacteria</taxon>
        <taxon>Pseudomonadati</taxon>
        <taxon>Pseudomonadota</taxon>
        <taxon>Gammaproteobacteria</taxon>
        <taxon>Chromatiales</taxon>
        <taxon>Halothiobacillaceae</taxon>
        <taxon>Halothiobacillus</taxon>
    </lineage>
</organism>
<dbReference type="GO" id="GO:0051539">
    <property type="term" value="F:4 iron, 4 sulfur cluster binding"/>
    <property type="evidence" value="ECO:0007669"/>
    <property type="project" value="UniProtKB-UniRule"/>
</dbReference>
<feature type="domain" description="4Fe-4S ferredoxin-type" evidence="7">
    <location>
        <begin position="40"/>
        <end position="72"/>
    </location>
</feature>
<keyword evidence="1 6" id="KW-0004">4Fe-4S</keyword>